<dbReference type="InterPro" id="IPR058625">
    <property type="entry name" value="MdtA-like_BSH"/>
</dbReference>
<dbReference type="Pfam" id="PF25944">
    <property type="entry name" value="Beta-barrel_RND"/>
    <property type="match status" value="1"/>
</dbReference>
<accession>A0ABY4U2Z5</accession>
<dbReference type="InterPro" id="IPR058626">
    <property type="entry name" value="MdtA-like_b-barrel"/>
</dbReference>
<dbReference type="InterPro" id="IPR058624">
    <property type="entry name" value="MdtA-like_HH"/>
</dbReference>
<sequence length="442" mass="47669">MFDTPFDRYHDEAAAERRGQEQFDEREQDGGYDPAEVTARQPKSRLMRVWIGVLIVLAAITAWWVLGGGAPAPAAAPLPVVTVATPLQKEITEWDEFVGRFEASRRVEVRPQVSGQITAIHFTDGQFVRQGAPLFTIDARTYRASLAQAQAQVAQATTALALSRDNLARAQRLVEDDAVAANEIDRLKAEVRNNEAGLAAARALVSARALDVGFTTVRAPISGRISDRRVDAGNLVSGSGGSQATLLTTINAVDPVYFEFTGSEALFLKAQREGLDKGTPVEIRLQDETEYTWHGKLDFTDNGLDDESGTIRARALVDNPDGFLTPGLFGQMRLATGGTHKAMLVPDTAITTDQTRKLVLVVQKDGKVAARSVELGPQIGNLRVIESGLKPTEKVVIKGVQMAMPGQQVSAQQGTIAPARAETRMAKSPPAKFRAAAATFAE</sequence>
<dbReference type="Gene3D" id="2.40.30.170">
    <property type="match status" value="1"/>
</dbReference>
<evidence type="ECO:0000259" key="8">
    <source>
        <dbReference type="Pfam" id="PF25944"/>
    </source>
</evidence>
<evidence type="ECO:0000259" key="6">
    <source>
        <dbReference type="Pfam" id="PF25876"/>
    </source>
</evidence>
<dbReference type="Gene3D" id="2.40.50.100">
    <property type="match status" value="1"/>
</dbReference>
<dbReference type="Gene3D" id="1.10.287.470">
    <property type="entry name" value="Helix hairpin bin"/>
    <property type="match status" value="1"/>
</dbReference>
<organism evidence="10 11">
    <name type="scientific">Qipengyuania citrea</name>
    <dbReference type="NCBI Taxonomy" id="225971"/>
    <lineage>
        <taxon>Bacteria</taxon>
        <taxon>Pseudomonadati</taxon>
        <taxon>Pseudomonadota</taxon>
        <taxon>Alphaproteobacteria</taxon>
        <taxon>Sphingomonadales</taxon>
        <taxon>Erythrobacteraceae</taxon>
        <taxon>Qipengyuania</taxon>
    </lineage>
</organism>
<dbReference type="NCBIfam" id="TIGR01730">
    <property type="entry name" value="RND_mfp"/>
    <property type="match status" value="1"/>
</dbReference>
<dbReference type="EMBL" id="CP098494">
    <property type="protein sequence ID" value="USA60486.1"/>
    <property type="molecule type" value="Genomic_DNA"/>
</dbReference>
<feature type="compositionally biased region" description="Basic and acidic residues" evidence="4">
    <location>
        <begin position="1"/>
        <end position="29"/>
    </location>
</feature>
<evidence type="ECO:0000313" key="10">
    <source>
        <dbReference type="EMBL" id="USA60486.1"/>
    </source>
</evidence>
<evidence type="ECO:0000256" key="2">
    <source>
        <dbReference type="ARBA" id="ARBA00009477"/>
    </source>
</evidence>
<name>A0ABY4U2Z5_9SPHN</name>
<evidence type="ECO:0000313" key="11">
    <source>
        <dbReference type="Proteomes" id="UP001056619"/>
    </source>
</evidence>
<evidence type="ECO:0000256" key="5">
    <source>
        <dbReference type="SAM" id="Phobius"/>
    </source>
</evidence>
<evidence type="ECO:0000256" key="4">
    <source>
        <dbReference type="SAM" id="MobiDB-lite"/>
    </source>
</evidence>
<dbReference type="Pfam" id="PF25967">
    <property type="entry name" value="RND-MFP_C"/>
    <property type="match status" value="1"/>
</dbReference>
<feature type="domain" description="Multidrug resistance protein MdtA-like alpha-helical hairpin" evidence="6">
    <location>
        <begin position="146"/>
        <end position="206"/>
    </location>
</feature>
<keyword evidence="5" id="KW-0472">Membrane</keyword>
<dbReference type="PANTHER" id="PTHR30158:SF10">
    <property type="entry name" value="CATION EFFLUX PUMP"/>
    <property type="match status" value="1"/>
</dbReference>
<keyword evidence="3" id="KW-0175">Coiled coil</keyword>
<feature type="transmembrane region" description="Helical" evidence="5">
    <location>
        <begin position="49"/>
        <end position="66"/>
    </location>
</feature>
<dbReference type="SUPFAM" id="SSF111369">
    <property type="entry name" value="HlyD-like secretion proteins"/>
    <property type="match status" value="1"/>
</dbReference>
<dbReference type="RefSeq" id="WP_301641529.1">
    <property type="nucleotide sequence ID" value="NZ_CP098494.1"/>
</dbReference>
<dbReference type="PANTHER" id="PTHR30158">
    <property type="entry name" value="ACRA/E-RELATED COMPONENT OF DRUG EFFLUX TRANSPORTER"/>
    <property type="match status" value="1"/>
</dbReference>
<keyword evidence="11" id="KW-1185">Reference proteome</keyword>
<dbReference type="Gene3D" id="2.40.420.20">
    <property type="match status" value="1"/>
</dbReference>
<dbReference type="InterPro" id="IPR006143">
    <property type="entry name" value="RND_pump_MFP"/>
</dbReference>
<dbReference type="Proteomes" id="UP001056619">
    <property type="component" value="Chromosome"/>
</dbReference>
<dbReference type="InterPro" id="IPR058627">
    <property type="entry name" value="MdtA-like_C"/>
</dbReference>
<feature type="domain" description="Multidrug resistance protein MdtA-like beta-barrel" evidence="8">
    <location>
        <begin position="255"/>
        <end position="336"/>
    </location>
</feature>
<proteinExistence type="inferred from homology"/>
<feature type="coiled-coil region" evidence="3">
    <location>
        <begin position="146"/>
        <end position="204"/>
    </location>
</feature>
<keyword evidence="5" id="KW-0812">Transmembrane</keyword>
<feature type="domain" description="Multidrug resistance protein MdtA-like barrel-sandwich hybrid" evidence="7">
    <location>
        <begin position="105"/>
        <end position="239"/>
    </location>
</feature>
<dbReference type="Pfam" id="PF25876">
    <property type="entry name" value="HH_MFP_RND"/>
    <property type="match status" value="1"/>
</dbReference>
<dbReference type="Pfam" id="PF25917">
    <property type="entry name" value="BSH_RND"/>
    <property type="match status" value="1"/>
</dbReference>
<comment type="similarity">
    <text evidence="2">Belongs to the membrane fusion protein (MFP) (TC 8.A.1) family.</text>
</comment>
<evidence type="ECO:0000259" key="7">
    <source>
        <dbReference type="Pfam" id="PF25917"/>
    </source>
</evidence>
<protein>
    <submittedName>
        <fullName evidence="10">Efflux RND transporter periplasmic adaptor subunit</fullName>
    </submittedName>
</protein>
<evidence type="ECO:0000256" key="3">
    <source>
        <dbReference type="SAM" id="Coils"/>
    </source>
</evidence>
<evidence type="ECO:0000259" key="9">
    <source>
        <dbReference type="Pfam" id="PF25967"/>
    </source>
</evidence>
<feature type="region of interest" description="Disordered" evidence="4">
    <location>
        <begin position="1"/>
        <end position="36"/>
    </location>
</feature>
<keyword evidence="5" id="KW-1133">Transmembrane helix</keyword>
<evidence type="ECO:0000256" key="1">
    <source>
        <dbReference type="ARBA" id="ARBA00004196"/>
    </source>
</evidence>
<gene>
    <name evidence="10" type="ORF">NCF85_10255</name>
</gene>
<comment type="subcellular location">
    <subcellularLocation>
        <location evidence="1">Cell envelope</location>
    </subcellularLocation>
</comment>
<feature type="domain" description="Multidrug resistance protein MdtA-like C-terminal permuted SH3" evidence="9">
    <location>
        <begin position="342"/>
        <end position="401"/>
    </location>
</feature>
<reference evidence="10 11" key="1">
    <citation type="submission" date="2022-06" db="EMBL/GenBank/DDBJ databases">
        <authorList>
            <person name="Liu G."/>
        </authorList>
    </citation>
    <scope>NUCLEOTIDE SEQUENCE [LARGE SCALE GENOMIC DNA]</scope>
    <source>
        <strain evidence="10 11">E4</strain>
    </source>
</reference>